<keyword evidence="2" id="KW-1185">Reference proteome</keyword>
<proteinExistence type="predicted"/>
<reference evidence="1 2" key="1">
    <citation type="submission" date="2016-11" db="EMBL/GenBank/DDBJ databases">
        <title>Draft Genome Sequences of Nine Cyanobacterial Strains from Diverse Habitats.</title>
        <authorList>
            <person name="Zhu T."/>
            <person name="Hou S."/>
            <person name="Lu X."/>
            <person name="Hess W.R."/>
        </authorList>
    </citation>
    <scope>NUCLEOTIDE SEQUENCE [LARGE SCALE GENOMIC DNA]</scope>
    <source>
        <strain evidence="1 2">NIES-30</strain>
    </source>
</reference>
<dbReference type="AlphaFoldDB" id="A0A1U7IZL2"/>
<accession>A0A1U7IZL2</accession>
<dbReference type="STRING" id="549789.NIES30_22075"/>
<sequence>MKDGCAYQCYAAQEPCTVEQRYNAQRNKITTDIGKFITNEKDLSRVFGATTIHRWILVVPISESALLMQHASKKTEEVLNAKLPYVAHDFKVMIETDLCFQKEINELAKVGVFEVDLPDLSVEQEFMKIWIEGNIKTLNNLEHKSIKLLSSSEEQKVEKFQRIMIDRYLVGQNYLDLLKNKYPEMYFQISHCKLSYERHLEVMSEISDSSPRQHFDNSLVEYGQRLEGSLTYKLPYSSIQNLQWEAMSDWMMRCPLNFN</sequence>
<comment type="caution">
    <text evidence="1">The sequence shown here is derived from an EMBL/GenBank/DDBJ whole genome shotgun (WGS) entry which is preliminary data.</text>
</comment>
<dbReference type="Proteomes" id="UP000185557">
    <property type="component" value="Unassembled WGS sequence"/>
</dbReference>
<protein>
    <submittedName>
        <fullName evidence="1">Uncharacterized protein</fullName>
    </submittedName>
</protein>
<evidence type="ECO:0000313" key="1">
    <source>
        <dbReference type="EMBL" id="OKH44512.1"/>
    </source>
</evidence>
<gene>
    <name evidence="1" type="ORF">NIES30_22075</name>
</gene>
<organism evidence="1 2">
    <name type="scientific">Phormidium tenue NIES-30</name>
    <dbReference type="NCBI Taxonomy" id="549789"/>
    <lineage>
        <taxon>Bacteria</taxon>
        <taxon>Bacillati</taxon>
        <taxon>Cyanobacteriota</taxon>
        <taxon>Cyanophyceae</taxon>
        <taxon>Oscillatoriophycideae</taxon>
        <taxon>Oscillatoriales</taxon>
        <taxon>Oscillatoriaceae</taxon>
        <taxon>Phormidium</taxon>
    </lineage>
</organism>
<dbReference type="EMBL" id="MRCG01000022">
    <property type="protein sequence ID" value="OKH44512.1"/>
    <property type="molecule type" value="Genomic_DNA"/>
</dbReference>
<evidence type="ECO:0000313" key="2">
    <source>
        <dbReference type="Proteomes" id="UP000185557"/>
    </source>
</evidence>
<name>A0A1U7IZL2_9CYAN</name>